<gene>
    <name evidence="2" type="ORF">GCM10010260_11640</name>
</gene>
<name>A0A918M9S5_9ACTN</name>
<comment type="caution">
    <text evidence="2">The sequence shown here is derived from an EMBL/GenBank/DDBJ whole genome shotgun (WGS) entry which is preliminary data.</text>
</comment>
<proteinExistence type="predicted"/>
<accession>A0A918M9S5</accession>
<organism evidence="2 3">
    <name type="scientific">Streptomyces filipinensis</name>
    <dbReference type="NCBI Taxonomy" id="66887"/>
    <lineage>
        <taxon>Bacteria</taxon>
        <taxon>Bacillati</taxon>
        <taxon>Actinomycetota</taxon>
        <taxon>Actinomycetes</taxon>
        <taxon>Kitasatosporales</taxon>
        <taxon>Streptomycetaceae</taxon>
        <taxon>Streptomyces</taxon>
    </lineage>
</organism>
<reference evidence="2" key="2">
    <citation type="submission" date="2020-09" db="EMBL/GenBank/DDBJ databases">
        <authorList>
            <person name="Sun Q."/>
            <person name="Ohkuma M."/>
        </authorList>
    </citation>
    <scope>NUCLEOTIDE SEQUENCE</scope>
    <source>
        <strain evidence="2">JCM 4369</strain>
    </source>
</reference>
<feature type="compositionally biased region" description="Basic residues" evidence="1">
    <location>
        <begin position="1"/>
        <end position="11"/>
    </location>
</feature>
<evidence type="ECO:0000256" key="1">
    <source>
        <dbReference type="SAM" id="MobiDB-lite"/>
    </source>
</evidence>
<dbReference type="AlphaFoldDB" id="A0A918M9S5"/>
<evidence type="ECO:0000313" key="3">
    <source>
        <dbReference type="Proteomes" id="UP000618795"/>
    </source>
</evidence>
<protein>
    <submittedName>
        <fullName evidence="2">Uncharacterized protein</fullName>
    </submittedName>
</protein>
<evidence type="ECO:0000313" key="2">
    <source>
        <dbReference type="EMBL" id="GGU81001.1"/>
    </source>
</evidence>
<feature type="region of interest" description="Disordered" evidence="1">
    <location>
        <begin position="1"/>
        <end position="61"/>
    </location>
</feature>
<dbReference type="Proteomes" id="UP000618795">
    <property type="component" value="Unassembled WGS sequence"/>
</dbReference>
<sequence>MQPTLRRRTGRKQGFGSFPHGAGVTRVPHLTNVRHVTDVPGVTRTGHGLSPAASDGGSCQM</sequence>
<dbReference type="EMBL" id="BMTD01000002">
    <property type="protein sequence ID" value="GGU81001.1"/>
    <property type="molecule type" value="Genomic_DNA"/>
</dbReference>
<reference evidence="2" key="1">
    <citation type="journal article" date="2014" name="Int. J. Syst. Evol. Microbiol.">
        <title>Complete genome sequence of Corynebacterium casei LMG S-19264T (=DSM 44701T), isolated from a smear-ripened cheese.</title>
        <authorList>
            <consortium name="US DOE Joint Genome Institute (JGI-PGF)"/>
            <person name="Walter F."/>
            <person name="Albersmeier A."/>
            <person name="Kalinowski J."/>
            <person name="Ruckert C."/>
        </authorList>
    </citation>
    <scope>NUCLEOTIDE SEQUENCE</scope>
    <source>
        <strain evidence="2">JCM 4369</strain>
    </source>
</reference>
<keyword evidence="3" id="KW-1185">Reference proteome</keyword>